<reference evidence="3" key="1">
    <citation type="submission" date="2018-11" db="EMBL/GenBank/DDBJ databases">
        <authorList>
            <consortium name="Pathogen Informatics"/>
        </authorList>
    </citation>
    <scope>NUCLEOTIDE SEQUENCE [LARGE SCALE GENOMIC DNA]</scope>
</reference>
<evidence type="ECO:0000256" key="1">
    <source>
        <dbReference type="ARBA" id="ARBA00008324"/>
    </source>
</evidence>
<dbReference type="PANTHER" id="PTHR21660:SF59">
    <property type="entry name" value="THIOESTERASE DOMAIN-CONTAINING PROTEIN"/>
    <property type="match status" value="1"/>
</dbReference>
<comment type="similarity">
    <text evidence="1">Belongs to the thioesterase PaaI family.</text>
</comment>
<evidence type="ECO:0000259" key="2">
    <source>
        <dbReference type="Pfam" id="PF03061"/>
    </source>
</evidence>
<gene>
    <name evidence="3" type="ORF">TCNE_LOCUS3338</name>
</gene>
<feature type="domain" description="Thioesterase" evidence="2">
    <location>
        <begin position="9"/>
        <end position="67"/>
    </location>
</feature>
<dbReference type="AlphaFoldDB" id="A0A3P7H3Z7"/>
<sequence>MSLSVCYSCFDSFCQLKVSVIAIPLHFRYLAAAHPGDTIVIDGSVLRSGRTLAYTRADIFRKKDNLLIATAQHTKAFPASKNK</sequence>
<dbReference type="SUPFAM" id="SSF54637">
    <property type="entry name" value="Thioesterase/thiol ester dehydrase-isomerase"/>
    <property type="match status" value="1"/>
</dbReference>
<accession>A0A3P7H3Z7</accession>
<dbReference type="Gene3D" id="3.10.129.10">
    <property type="entry name" value="Hotdog Thioesterase"/>
    <property type="match status" value="1"/>
</dbReference>
<dbReference type="InterPro" id="IPR039298">
    <property type="entry name" value="ACOT13"/>
</dbReference>
<name>A0A3P7H3Z7_TOXCA</name>
<dbReference type="InterPro" id="IPR029069">
    <property type="entry name" value="HotDog_dom_sf"/>
</dbReference>
<dbReference type="PANTHER" id="PTHR21660">
    <property type="entry name" value="THIOESTERASE SUPERFAMILY MEMBER-RELATED"/>
    <property type="match status" value="1"/>
</dbReference>
<organism evidence="3">
    <name type="scientific">Toxocara canis</name>
    <name type="common">Canine roundworm</name>
    <dbReference type="NCBI Taxonomy" id="6265"/>
    <lineage>
        <taxon>Eukaryota</taxon>
        <taxon>Metazoa</taxon>
        <taxon>Ecdysozoa</taxon>
        <taxon>Nematoda</taxon>
        <taxon>Chromadorea</taxon>
        <taxon>Rhabditida</taxon>
        <taxon>Spirurina</taxon>
        <taxon>Ascaridomorpha</taxon>
        <taxon>Ascaridoidea</taxon>
        <taxon>Toxocaridae</taxon>
        <taxon>Toxocara</taxon>
    </lineage>
</organism>
<evidence type="ECO:0000313" key="3">
    <source>
        <dbReference type="EMBL" id="VDM29055.1"/>
    </source>
</evidence>
<protein>
    <recommendedName>
        <fullName evidence="2">Thioesterase domain-containing protein</fullName>
    </recommendedName>
</protein>
<dbReference type="EMBL" id="UYWY01004158">
    <property type="protein sequence ID" value="VDM29055.1"/>
    <property type="molecule type" value="Genomic_DNA"/>
</dbReference>
<dbReference type="GO" id="GO:0047617">
    <property type="term" value="F:fatty acyl-CoA hydrolase activity"/>
    <property type="evidence" value="ECO:0007669"/>
    <property type="project" value="InterPro"/>
</dbReference>
<proteinExistence type="inferred from homology"/>
<dbReference type="InterPro" id="IPR006683">
    <property type="entry name" value="Thioestr_dom"/>
</dbReference>
<dbReference type="Pfam" id="PF03061">
    <property type="entry name" value="4HBT"/>
    <property type="match status" value="1"/>
</dbReference>